<gene>
    <name evidence="1" type="ORF">EDD18DRAFT_1346758</name>
</gene>
<accession>A0AA39UT82</accession>
<proteinExistence type="predicted"/>
<evidence type="ECO:0000313" key="2">
    <source>
        <dbReference type="Proteomes" id="UP001175228"/>
    </source>
</evidence>
<comment type="caution">
    <text evidence="1">The sequence shown here is derived from an EMBL/GenBank/DDBJ whole genome shotgun (WGS) entry which is preliminary data.</text>
</comment>
<organism evidence="1 2">
    <name type="scientific">Armillaria luteobubalina</name>
    <dbReference type="NCBI Taxonomy" id="153913"/>
    <lineage>
        <taxon>Eukaryota</taxon>
        <taxon>Fungi</taxon>
        <taxon>Dikarya</taxon>
        <taxon>Basidiomycota</taxon>
        <taxon>Agaricomycotina</taxon>
        <taxon>Agaricomycetes</taxon>
        <taxon>Agaricomycetidae</taxon>
        <taxon>Agaricales</taxon>
        <taxon>Marasmiineae</taxon>
        <taxon>Physalacriaceae</taxon>
        <taxon>Armillaria</taxon>
    </lineage>
</organism>
<evidence type="ECO:0000313" key="1">
    <source>
        <dbReference type="EMBL" id="KAK0502183.1"/>
    </source>
</evidence>
<name>A0AA39UT82_9AGAR</name>
<dbReference type="Proteomes" id="UP001175228">
    <property type="component" value="Unassembled WGS sequence"/>
</dbReference>
<dbReference type="EMBL" id="JAUEPU010000005">
    <property type="protein sequence ID" value="KAK0502183.1"/>
    <property type="molecule type" value="Genomic_DNA"/>
</dbReference>
<reference evidence="1" key="1">
    <citation type="submission" date="2023-06" db="EMBL/GenBank/DDBJ databases">
        <authorList>
            <consortium name="Lawrence Berkeley National Laboratory"/>
            <person name="Ahrendt S."/>
            <person name="Sahu N."/>
            <person name="Indic B."/>
            <person name="Wong-Bajracharya J."/>
            <person name="Merenyi Z."/>
            <person name="Ke H.-M."/>
            <person name="Monk M."/>
            <person name="Kocsube S."/>
            <person name="Drula E."/>
            <person name="Lipzen A."/>
            <person name="Balint B."/>
            <person name="Henrissat B."/>
            <person name="Andreopoulos B."/>
            <person name="Martin F.M."/>
            <person name="Harder C.B."/>
            <person name="Rigling D."/>
            <person name="Ford K.L."/>
            <person name="Foster G.D."/>
            <person name="Pangilinan J."/>
            <person name="Papanicolaou A."/>
            <person name="Barry K."/>
            <person name="LaButti K."/>
            <person name="Viragh M."/>
            <person name="Koriabine M."/>
            <person name="Yan M."/>
            <person name="Riley R."/>
            <person name="Champramary S."/>
            <person name="Plett K.L."/>
            <person name="Tsai I.J."/>
            <person name="Slot J."/>
            <person name="Sipos G."/>
            <person name="Plett J."/>
            <person name="Nagy L.G."/>
            <person name="Grigoriev I.V."/>
        </authorList>
    </citation>
    <scope>NUCLEOTIDE SEQUENCE</scope>
    <source>
        <strain evidence="1">HWK02</strain>
    </source>
</reference>
<sequence length="284" mass="31885">MSVKPTTLNISELLDKAIREEEAKVAKDLGLVLPDDPDTDSSGVPRKKLKSSRLVKSGRILQISRDLAKTLLLEQTEEVKQDMHQLYLKDSHAVHSIIDDLRPWAWSLALMDHDRSFMNVGYKNSMIGIQILRRKSTSHIMIFLQPSIVTPQRCAKFEASLQMVDEGPEDLNNTANDEFNENMEDVDIPELNPHQQPAEQDYSVTVVSEAMPGSSLEGVTRAGQGFRFLDEMGMRQFILPSDFHCDYTGPSRQYSGFAVNSIFLSPITDTTTLDTAGQDFLPII</sequence>
<protein>
    <submittedName>
        <fullName evidence="1">Uncharacterized protein</fullName>
    </submittedName>
</protein>
<keyword evidence="2" id="KW-1185">Reference proteome</keyword>
<dbReference type="AlphaFoldDB" id="A0AA39UT82"/>